<dbReference type="SUPFAM" id="SSF48452">
    <property type="entry name" value="TPR-like"/>
    <property type="match status" value="1"/>
</dbReference>
<protein>
    <recommendedName>
        <fullName evidence="2">Nephrocystin 3-like N-terminal domain-containing protein</fullName>
    </recommendedName>
</protein>
<dbReference type="Gene3D" id="3.40.50.300">
    <property type="entry name" value="P-loop containing nucleotide triphosphate hydrolases"/>
    <property type="match status" value="1"/>
</dbReference>
<comment type="caution">
    <text evidence="3">The sequence shown here is derived from an EMBL/GenBank/DDBJ whole genome shotgun (WGS) entry which is preliminary data.</text>
</comment>
<sequence>MSSATERLRISILNSKVGKFEGKLREVRNASELVDKELQTHATYGGAFAAITPGCQFGRSCILINQLGLDSLGNITSDVHSLMDKIDRTLERVQHLSDYTLQQQLDNELLVLTHENTRSVLSELKSLPLSITHEILDQMQGTLDLTRMKQWLVLSATETSPPVPHADDTCSWLLQHPSFLKWTQSEETPVLWVQGHGGCGKSVMAGYLQEHLTAEGSNTLFYRFQRSASTTQSTPTSFASSLISQLLERSAGLPSVTGAYHQLKNLATQCHLGPQQCAIKTIWAVAASLLKMCGSQFIFIIDAMDECSFDGPSLPGRSAFLNTLFESIRETRSKVVIFTRPEPMFVTAMQSGLSIFMAGDLLLPDVMTFARREYEQLGLPDSEMDRVLELVHSSSHGSFRWTELLLHDLGQSLNIADLRTRIRTLPPSIGELYRQSLLSGVHRFSTDELECRNALLLTIFQAQRPLRTTEIAHAFSLRPERAEIVISGLCKPLASTFGGFFHFSHPSVREFFELCHQTGDDSLGISFSGSHGLLAEKSLSCLLEERYADLHRIESYLIANYDENAHIYTDAQPREGSFYNYAFRFWDYHLVRTKAPSKHLLRQANNFILSLQFAYWSERSRQDYGELVRVNVVFGTLVSWHKGLSSENQALLGLDNYFERAYSLLGTAFDCAKMDKVLPWLTRMTIGDFYFIRVLPDKATSTHQQVLAGLQGLLGPRHHLTLCAKSGVAYVKLYAGKIRVSNRMYNEVVNIQREVLGERSSHFLETLLYKGQSEYYMADFAAAITTWTKVSAEHLGLLGPESWQYLGTQWWYSQGVAYMGHLDLALQIFQSIVQKRHELFGPGDSFANVTQSSVGEIQLILGQHEESIATIQDVLVWRREVYPPSSVFRLDIEIALAIAYYAAGMKQAAQAMVEEIEEGADNLHSLFERYCQVAHLKGLLLAEEGFIDMAIHLLQNIVTEAEEDQNNRALLWIRLDLATLLKRRDAEGDRDQASANFDNIVKDISGDYDSGIPDEPDPPRLLAVAEKSLRLVRARRHHEARQELNLEQVDWRRSSDFWLWVGGTFYKDFFQITPLDLT</sequence>
<gene>
    <name evidence="3" type="ORF">G7Y89_g12557</name>
</gene>
<dbReference type="Gene3D" id="1.25.40.10">
    <property type="entry name" value="Tetratricopeptide repeat domain"/>
    <property type="match status" value="2"/>
</dbReference>
<dbReference type="InterPro" id="IPR011990">
    <property type="entry name" value="TPR-like_helical_dom_sf"/>
</dbReference>
<keyword evidence="1" id="KW-0677">Repeat</keyword>
<accession>A0A8H4R8K5</accession>
<dbReference type="PANTHER" id="PTHR10039">
    <property type="entry name" value="AMELOGENIN"/>
    <property type="match status" value="1"/>
</dbReference>
<evidence type="ECO:0000256" key="1">
    <source>
        <dbReference type="ARBA" id="ARBA00022737"/>
    </source>
</evidence>
<organism evidence="3 4">
    <name type="scientific">Cudoniella acicularis</name>
    <dbReference type="NCBI Taxonomy" id="354080"/>
    <lineage>
        <taxon>Eukaryota</taxon>
        <taxon>Fungi</taxon>
        <taxon>Dikarya</taxon>
        <taxon>Ascomycota</taxon>
        <taxon>Pezizomycotina</taxon>
        <taxon>Leotiomycetes</taxon>
        <taxon>Helotiales</taxon>
        <taxon>Tricladiaceae</taxon>
        <taxon>Cudoniella</taxon>
    </lineage>
</organism>
<dbReference type="AlphaFoldDB" id="A0A8H4R8K5"/>
<feature type="domain" description="Nephrocystin 3-like N-terminal" evidence="2">
    <location>
        <begin position="168"/>
        <end position="338"/>
    </location>
</feature>
<proteinExistence type="predicted"/>
<dbReference type="Proteomes" id="UP000566819">
    <property type="component" value="Unassembled WGS sequence"/>
</dbReference>
<dbReference type="SUPFAM" id="SSF52540">
    <property type="entry name" value="P-loop containing nucleoside triphosphate hydrolases"/>
    <property type="match status" value="1"/>
</dbReference>
<evidence type="ECO:0000259" key="2">
    <source>
        <dbReference type="Pfam" id="PF24883"/>
    </source>
</evidence>
<name>A0A8H4R8K5_9HELO</name>
<evidence type="ECO:0000313" key="4">
    <source>
        <dbReference type="Proteomes" id="UP000566819"/>
    </source>
</evidence>
<dbReference type="Pfam" id="PF24883">
    <property type="entry name" value="NPHP3_N"/>
    <property type="match status" value="1"/>
</dbReference>
<reference evidence="3 4" key="1">
    <citation type="submission" date="2020-03" db="EMBL/GenBank/DDBJ databases">
        <title>Draft Genome Sequence of Cudoniella acicularis.</title>
        <authorList>
            <person name="Buettner E."/>
            <person name="Kellner H."/>
        </authorList>
    </citation>
    <scope>NUCLEOTIDE SEQUENCE [LARGE SCALE GENOMIC DNA]</scope>
    <source>
        <strain evidence="3 4">DSM 108380</strain>
    </source>
</reference>
<dbReference type="InterPro" id="IPR027417">
    <property type="entry name" value="P-loop_NTPase"/>
</dbReference>
<dbReference type="OrthoDB" id="21416at2759"/>
<dbReference type="PANTHER" id="PTHR10039:SF14">
    <property type="entry name" value="NACHT DOMAIN-CONTAINING PROTEIN"/>
    <property type="match status" value="1"/>
</dbReference>
<dbReference type="InterPro" id="IPR056884">
    <property type="entry name" value="NPHP3-like_N"/>
</dbReference>
<dbReference type="EMBL" id="JAAMPI010001335">
    <property type="protein sequence ID" value="KAF4625609.1"/>
    <property type="molecule type" value="Genomic_DNA"/>
</dbReference>
<keyword evidence="4" id="KW-1185">Reference proteome</keyword>
<evidence type="ECO:0000313" key="3">
    <source>
        <dbReference type="EMBL" id="KAF4625609.1"/>
    </source>
</evidence>